<dbReference type="EMBL" id="BMWV01000020">
    <property type="protein sequence ID" value="GGY66328.1"/>
    <property type="molecule type" value="Genomic_DNA"/>
</dbReference>
<dbReference type="PANTHER" id="PTHR46401:SF2">
    <property type="entry name" value="GLYCOSYLTRANSFERASE WBBK-RELATED"/>
    <property type="match status" value="1"/>
</dbReference>
<evidence type="ECO:0000313" key="4">
    <source>
        <dbReference type="EMBL" id="QBI00165.1"/>
    </source>
</evidence>
<dbReference type="OrthoDB" id="9797829at2"/>
<sequence length="674" mass="76393">MKRIAWCTPFSAASSISEFSHTLIESYNSDPELKARAQIDVLVNENGRRYRSTSKCLSIRQILGSQDSISLFTEHYDDIFYNLGNNKENHQDIFDLAAKAPGIAILHDYVYQHYLAARIFTDSNAPKVYAYLMGRHYGASGLASVHASQILRPRESRIGLWDTDLTSRYPLIEAIVANPRYKGIVVHSDMVRRAVAETFSGPILQLRLPGDEKESPSAETIARWREDTGKRSRVTVAVIGHIQRGKQIHRLLDAIFSAPGIADLLQTVIIAGKPADSEYVEHLKKMILDHPLGALVRLELNVSHERLQEIKEAADFFVNVRHPNTEGGSGSLIEQLACNKAVIVLNSGIFAEVKGGVIKIENLHDPAEMQRAIHKLASSAEYRVQLGDEARQYAMSFLSRDYMREALDFSESLKKENRLPTQLDFNEILLHDSETRGPEPLFQWGDAAFAEFAKIIFQPYFSQEFLDYLARTAQQDKINAYKRYSFARVLLSFFDHAAKGEECKYWLLPAHLNFADCYVLACLKEQHYHTFASLLSGVGVVQIKQWSIVAQRFSTATIVERFALLLALWKDQNAPVSQAEFGDFCDIIKATVSAKFIEVIRLVATLPEEDFSRLMLGEWRNFIDTRQYRSSYLDLHEGIHGDHETLVKHYEAHGKNEGRVARVSLQRLLSATKK</sequence>
<feature type="domain" description="Glycosyl transferase family 1" evidence="2">
    <location>
        <begin position="224"/>
        <end position="392"/>
    </location>
</feature>
<reference evidence="3" key="3">
    <citation type="submission" date="2022-12" db="EMBL/GenBank/DDBJ databases">
        <authorList>
            <person name="Sun Q."/>
            <person name="Kim S."/>
        </authorList>
    </citation>
    <scope>NUCLEOTIDE SEQUENCE</scope>
    <source>
        <strain evidence="3">KCTC 12343</strain>
    </source>
</reference>
<dbReference type="Gene3D" id="3.40.50.2000">
    <property type="entry name" value="Glycogen Phosphorylase B"/>
    <property type="match status" value="1"/>
</dbReference>
<dbReference type="Proteomes" id="UP000292307">
    <property type="component" value="Chromosome"/>
</dbReference>
<keyword evidence="1" id="KW-0808">Transferase</keyword>
<organism evidence="3 6">
    <name type="scientific">Pseudoduganella albidiflava</name>
    <dbReference type="NCBI Taxonomy" id="321983"/>
    <lineage>
        <taxon>Bacteria</taxon>
        <taxon>Pseudomonadati</taxon>
        <taxon>Pseudomonadota</taxon>
        <taxon>Betaproteobacteria</taxon>
        <taxon>Burkholderiales</taxon>
        <taxon>Oxalobacteraceae</taxon>
        <taxon>Telluria group</taxon>
        <taxon>Pseudoduganella</taxon>
    </lineage>
</organism>
<keyword evidence="5" id="KW-1185">Reference proteome</keyword>
<dbReference type="Proteomes" id="UP000628442">
    <property type="component" value="Unassembled WGS sequence"/>
</dbReference>
<protein>
    <submittedName>
        <fullName evidence="4">Glycosyltransferase family 1 protein</fullName>
    </submittedName>
</protein>
<reference evidence="4 5" key="2">
    <citation type="submission" date="2019-02" db="EMBL/GenBank/DDBJ databases">
        <title>Draft Genome Sequences of Six Type Strains of the Genus Massilia.</title>
        <authorList>
            <person name="Miess H."/>
            <person name="Frediansyhah A."/>
            <person name="Gross H."/>
        </authorList>
    </citation>
    <scope>NUCLEOTIDE SEQUENCE [LARGE SCALE GENOMIC DNA]</scope>
    <source>
        <strain evidence="4 5">DSM 17472</strain>
    </source>
</reference>
<name>A0A411WTP9_9BURK</name>
<evidence type="ECO:0000256" key="1">
    <source>
        <dbReference type="ARBA" id="ARBA00022679"/>
    </source>
</evidence>
<gene>
    <name evidence="4" type="ORF">EYF70_04360</name>
    <name evidence="3" type="ORF">GCM10007387_55740</name>
</gene>
<dbReference type="RefSeq" id="WP_131144308.1">
    <property type="nucleotide sequence ID" value="NZ_BMWV01000020.1"/>
</dbReference>
<evidence type="ECO:0000313" key="3">
    <source>
        <dbReference type="EMBL" id="GGY66328.1"/>
    </source>
</evidence>
<dbReference type="EMBL" id="CP036401">
    <property type="protein sequence ID" value="QBI00165.1"/>
    <property type="molecule type" value="Genomic_DNA"/>
</dbReference>
<proteinExistence type="predicted"/>
<dbReference type="InterPro" id="IPR001296">
    <property type="entry name" value="Glyco_trans_1"/>
</dbReference>
<dbReference type="AlphaFoldDB" id="A0A411WTP9"/>
<evidence type="ECO:0000313" key="5">
    <source>
        <dbReference type="Proteomes" id="UP000292307"/>
    </source>
</evidence>
<accession>A0A411WTP9</accession>
<dbReference type="GO" id="GO:0009103">
    <property type="term" value="P:lipopolysaccharide biosynthetic process"/>
    <property type="evidence" value="ECO:0007669"/>
    <property type="project" value="TreeGrafter"/>
</dbReference>
<reference evidence="3" key="1">
    <citation type="journal article" date="2014" name="Int. J. Syst. Evol. Microbiol.">
        <title>Complete genome sequence of Corynebacterium casei LMG S-19264T (=DSM 44701T), isolated from a smear-ripened cheese.</title>
        <authorList>
            <consortium name="US DOE Joint Genome Institute (JGI-PGF)"/>
            <person name="Walter F."/>
            <person name="Albersmeier A."/>
            <person name="Kalinowski J."/>
            <person name="Ruckert C."/>
        </authorList>
    </citation>
    <scope>NUCLEOTIDE SEQUENCE</scope>
    <source>
        <strain evidence="3">KCTC 12343</strain>
    </source>
</reference>
<evidence type="ECO:0000259" key="2">
    <source>
        <dbReference type="Pfam" id="PF00534"/>
    </source>
</evidence>
<dbReference type="Pfam" id="PF00534">
    <property type="entry name" value="Glycos_transf_1"/>
    <property type="match status" value="1"/>
</dbReference>
<dbReference type="GO" id="GO:0016757">
    <property type="term" value="F:glycosyltransferase activity"/>
    <property type="evidence" value="ECO:0007669"/>
    <property type="project" value="InterPro"/>
</dbReference>
<dbReference type="SUPFAM" id="SSF53756">
    <property type="entry name" value="UDP-Glycosyltransferase/glycogen phosphorylase"/>
    <property type="match status" value="1"/>
</dbReference>
<evidence type="ECO:0000313" key="6">
    <source>
        <dbReference type="Proteomes" id="UP000628442"/>
    </source>
</evidence>
<dbReference type="PANTHER" id="PTHR46401">
    <property type="entry name" value="GLYCOSYLTRANSFERASE WBBK-RELATED"/>
    <property type="match status" value="1"/>
</dbReference>